<feature type="transmembrane region" description="Helical" evidence="1">
    <location>
        <begin position="443"/>
        <end position="463"/>
    </location>
</feature>
<feature type="signal peptide" evidence="2">
    <location>
        <begin position="1"/>
        <end position="27"/>
    </location>
</feature>
<evidence type="ECO:0000256" key="2">
    <source>
        <dbReference type="SAM" id="SignalP"/>
    </source>
</evidence>
<accession>A0ABV8LTA2</accession>
<dbReference type="InterPro" id="IPR017850">
    <property type="entry name" value="Alkaline_phosphatase_core_sf"/>
</dbReference>
<feature type="transmembrane region" description="Helical" evidence="1">
    <location>
        <begin position="592"/>
        <end position="609"/>
    </location>
</feature>
<keyword evidence="2" id="KW-0732">Signal</keyword>
<keyword evidence="4" id="KW-1185">Reference proteome</keyword>
<sequence>MRTARTRSVLVALLALIAALFAPISPAQSAAVASAAGPLAAADGDADPDTRADYVIVAGVPGLRWEDLDATSTPTLWKLAEHGSIGSMSVRSAVTPTCPADGWTTLSAGNYAYRSLAANPPKVSGECPQLEQEVIRGRDKQSASLPPDEQRLVIFNNGKNPWGAVPSALPNSVRCTVAVGVGGAIAAVRPYDRVDRYEPGLPDDPAKLTDLLASCVLTVADLGTVDAKETADRKTQAAAADAQLAKLLAARPARSTVMVAGISDTSTDQRLHVAVFDGPGWDSGWLTSAGTGRNGYIQLIDLAPTILHVLGRPAPAKLFRGSVAVPADGRPADLASAIGVPAQADAQAKAQRGITGWFFGLLAVVQLALYTMLAWAMRRSYTRAGRAQKALPLPEWMRRKAPSRPEPFWTKWAEIALIASASAIPAAFAAGMAPWWRSSHAGLVFWALTVAGMVVVSLVAVLLPAYRRTLGPVGVVAGLAAAVVALDLATGARLQLNGVAGYSALEGGRYAGLGVVGLGVFISGVLLATGCLAQISPRHRRPWLIAIVGGVAVVVVGDPFLGADAGGALALTAGVCLAVAVCTGGWLTLNRVVWATAAGLAVTVVFALIDLRRPVADRGSLGRMLSQIADGTGGPTLHRLSESNITAFANTPLTLLALGSAGFVWFALLQPWGGLKRLFGVYPAVRAALTGVALATVLAGLFGGAALNVAGAAAATVVPLVALGALRVREHADDRTIAQEQEAFSGVVP</sequence>
<feature type="chain" id="PRO_5045573626" evidence="2">
    <location>
        <begin position="28"/>
        <end position="749"/>
    </location>
</feature>
<feature type="transmembrane region" description="Helical" evidence="1">
    <location>
        <begin position="567"/>
        <end position="587"/>
    </location>
</feature>
<comment type="caution">
    <text evidence="3">The sequence shown here is derived from an EMBL/GenBank/DDBJ whole genome shotgun (WGS) entry which is preliminary data.</text>
</comment>
<proteinExistence type="predicted"/>
<dbReference type="EMBL" id="JBHSAY010000012">
    <property type="protein sequence ID" value="MFC4133505.1"/>
    <property type="molecule type" value="Genomic_DNA"/>
</dbReference>
<keyword evidence="1" id="KW-1133">Transmembrane helix</keyword>
<feature type="transmembrane region" description="Helical" evidence="1">
    <location>
        <begin position="709"/>
        <end position="726"/>
    </location>
</feature>
<keyword evidence="1" id="KW-0812">Transmembrane</keyword>
<dbReference type="SUPFAM" id="SSF53649">
    <property type="entry name" value="Alkaline phosphatase-like"/>
    <property type="match status" value="1"/>
</dbReference>
<evidence type="ECO:0000256" key="1">
    <source>
        <dbReference type="SAM" id="Phobius"/>
    </source>
</evidence>
<feature type="transmembrane region" description="Helical" evidence="1">
    <location>
        <begin position="681"/>
        <end position="703"/>
    </location>
</feature>
<organism evidence="3 4">
    <name type="scientific">Hamadaea flava</name>
    <dbReference type="NCBI Taxonomy" id="1742688"/>
    <lineage>
        <taxon>Bacteria</taxon>
        <taxon>Bacillati</taxon>
        <taxon>Actinomycetota</taxon>
        <taxon>Actinomycetes</taxon>
        <taxon>Micromonosporales</taxon>
        <taxon>Micromonosporaceae</taxon>
        <taxon>Hamadaea</taxon>
    </lineage>
</organism>
<feature type="transmembrane region" description="Helical" evidence="1">
    <location>
        <begin position="470"/>
        <end position="490"/>
    </location>
</feature>
<evidence type="ECO:0000313" key="3">
    <source>
        <dbReference type="EMBL" id="MFC4133505.1"/>
    </source>
</evidence>
<feature type="transmembrane region" description="Helical" evidence="1">
    <location>
        <begin position="408"/>
        <end position="431"/>
    </location>
</feature>
<feature type="transmembrane region" description="Helical" evidence="1">
    <location>
        <begin position="647"/>
        <end position="669"/>
    </location>
</feature>
<name>A0ABV8LTA2_9ACTN</name>
<reference evidence="4" key="1">
    <citation type="journal article" date="2019" name="Int. J. Syst. Evol. Microbiol.">
        <title>The Global Catalogue of Microorganisms (GCM) 10K type strain sequencing project: providing services to taxonomists for standard genome sequencing and annotation.</title>
        <authorList>
            <consortium name="The Broad Institute Genomics Platform"/>
            <consortium name="The Broad Institute Genome Sequencing Center for Infectious Disease"/>
            <person name="Wu L."/>
            <person name="Ma J."/>
        </authorList>
    </citation>
    <scope>NUCLEOTIDE SEQUENCE [LARGE SCALE GENOMIC DNA]</scope>
    <source>
        <strain evidence="4">CGMCC 4.7289</strain>
    </source>
</reference>
<protein>
    <submittedName>
        <fullName evidence="3">Uncharacterized protein</fullName>
    </submittedName>
</protein>
<keyword evidence="1" id="KW-0472">Membrane</keyword>
<dbReference type="Gene3D" id="3.40.720.10">
    <property type="entry name" value="Alkaline Phosphatase, subunit A"/>
    <property type="match status" value="1"/>
</dbReference>
<dbReference type="RefSeq" id="WP_253762300.1">
    <property type="nucleotide sequence ID" value="NZ_JAMZDZ010000001.1"/>
</dbReference>
<gene>
    <name evidence="3" type="ORF">ACFOZ4_23095</name>
</gene>
<feature type="transmembrane region" description="Helical" evidence="1">
    <location>
        <begin position="543"/>
        <end position="561"/>
    </location>
</feature>
<feature type="transmembrane region" description="Helical" evidence="1">
    <location>
        <begin position="357"/>
        <end position="376"/>
    </location>
</feature>
<feature type="transmembrane region" description="Helical" evidence="1">
    <location>
        <begin position="510"/>
        <end position="531"/>
    </location>
</feature>
<dbReference type="Proteomes" id="UP001595816">
    <property type="component" value="Unassembled WGS sequence"/>
</dbReference>
<evidence type="ECO:0000313" key="4">
    <source>
        <dbReference type="Proteomes" id="UP001595816"/>
    </source>
</evidence>